<organism evidence="2 3">
    <name type="scientific">Gossypium trilobum</name>
    <dbReference type="NCBI Taxonomy" id="34281"/>
    <lineage>
        <taxon>Eukaryota</taxon>
        <taxon>Viridiplantae</taxon>
        <taxon>Streptophyta</taxon>
        <taxon>Embryophyta</taxon>
        <taxon>Tracheophyta</taxon>
        <taxon>Spermatophyta</taxon>
        <taxon>Magnoliopsida</taxon>
        <taxon>eudicotyledons</taxon>
        <taxon>Gunneridae</taxon>
        <taxon>Pentapetalae</taxon>
        <taxon>rosids</taxon>
        <taxon>malvids</taxon>
        <taxon>Malvales</taxon>
        <taxon>Malvaceae</taxon>
        <taxon>Malvoideae</taxon>
        <taxon>Gossypium</taxon>
    </lineage>
</organism>
<feature type="compositionally biased region" description="Polar residues" evidence="1">
    <location>
        <begin position="151"/>
        <end position="160"/>
    </location>
</feature>
<evidence type="ECO:0000313" key="3">
    <source>
        <dbReference type="Proteomes" id="UP000593568"/>
    </source>
</evidence>
<accession>A0A7J9FDH0</accession>
<protein>
    <submittedName>
        <fullName evidence="2">Uncharacterized protein</fullName>
    </submittedName>
</protein>
<keyword evidence="3" id="KW-1185">Reference proteome</keyword>
<feature type="compositionally biased region" description="Basic residues" evidence="1">
    <location>
        <begin position="139"/>
        <end position="149"/>
    </location>
</feature>
<feature type="non-terminal residue" evidence="2">
    <location>
        <position position="229"/>
    </location>
</feature>
<dbReference type="Proteomes" id="UP000593568">
    <property type="component" value="Unassembled WGS sequence"/>
</dbReference>
<evidence type="ECO:0000313" key="2">
    <source>
        <dbReference type="EMBL" id="MBA0783231.1"/>
    </source>
</evidence>
<evidence type="ECO:0000256" key="1">
    <source>
        <dbReference type="SAM" id="MobiDB-lite"/>
    </source>
</evidence>
<proteinExistence type="predicted"/>
<reference evidence="2 3" key="1">
    <citation type="journal article" date="2019" name="Genome Biol. Evol.">
        <title>Insights into the evolution of the New World diploid cottons (Gossypium, subgenus Houzingenia) based on genome sequencing.</title>
        <authorList>
            <person name="Grover C.E."/>
            <person name="Arick M.A. 2nd"/>
            <person name="Thrash A."/>
            <person name="Conover J.L."/>
            <person name="Sanders W.S."/>
            <person name="Peterson D.G."/>
            <person name="Frelichowski J.E."/>
            <person name="Scheffler J.A."/>
            <person name="Scheffler B.E."/>
            <person name="Wendel J.F."/>
        </authorList>
    </citation>
    <scope>NUCLEOTIDE SEQUENCE [LARGE SCALE GENOMIC DNA]</scope>
    <source>
        <strain evidence="2">8</strain>
        <tissue evidence="2">Leaf</tissue>
    </source>
</reference>
<dbReference type="AlphaFoldDB" id="A0A7J9FDH0"/>
<feature type="region of interest" description="Disordered" evidence="1">
    <location>
        <begin position="134"/>
        <end position="160"/>
    </location>
</feature>
<dbReference type="EMBL" id="JABEZW010000013">
    <property type="protein sequence ID" value="MBA0783231.1"/>
    <property type="molecule type" value="Genomic_DNA"/>
</dbReference>
<comment type="caution">
    <text evidence="2">The sequence shown here is derived from an EMBL/GenBank/DDBJ whole genome shotgun (WGS) entry which is preliminary data.</text>
</comment>
<sequence length="229" mass="25410">NLLNGLKLVVAETTGYIIEPTPVSTLPPEAQAPTPRRRYNKLKPLSEFLNNWIVTESPRKNGRIDKVKRYETNDILPVHGKKKKESNNQSESPTPLLLLTYGETGEQNEELEASTMERTNSENMHMSNLTISASTAPKASRRGRKRKMKTVVSSETESNIGVEQNDEATPIGVLINDEVARIDVPIIDEAALIDIPIYDETAIDVPIIDEAALIDVPITFVENFSDLAC</sequence>
<name>A0A7J9FDH0_9ROSI</name>
<gene>
    <name evidence="2" type="ORF">Gotri_000983</name>
</gene>